<evidence type="ECO:0000256" key="1">
    <source>
        <dbReference type="ARBA" id="ARBA00002393"/>
    </source>
</evidence>
<keyword evidence="5" id="KW-0547">Nucleotide-binding</keyword>
<dbReference type="InterPro" id="IPR003959">
    <property type="entry name" value="ATPase_AAA_core"/>
</dbReference>
<comment type="similarity">
    <text evidence="2">Belongs to the AAA ATPase family. RarA/MGS1/WRNIP1 subfamily.</text>
</comment>
<evidence type="ECO:0000256" key="7">
    <source>
        <dbReference type="SAM" id="MobiDB-lite"/>
    </source>
</evidence>
<dbReference type="GO" id="GO:0017116">
    <property type="term" value="F:single-stranded DNA helicase activity"/>
    <property type="evidence" value="ECO:0007669"/>
    <property type="project" value="TreeGrafter"/>
</dbReference>
<reference evidence="9 10" key="1">
    <citation type="submission" date="2013-10" db="EMBL/GenBank/DDBJ databases">
        <title>Salinisphaera japonica YTM-1 Genome Sequencing.</title>
        <authorList>
            <person name="Lai Q."/>
            <person name="Li C."/>
            <person name="Shao Z."/>
        </authorList>
    </citation>
    <scope>NUCLEOTIDE SEQUENCE [LARGE SCALE GENOMIC DNA]</scope>
    <source>
        <strain evidence="9 10">YTM-1</strain>
    </source>
</reference>
<dbReference type="Gene3D" id="1.20.272.10">
    <property type="match status" value="1"/>
</dbReference>
<dbReference type="GO" id="GO:0008047">
    <property type="term" value="F:enzyme activator activity"/>
    <property type="evidence" value="ECO:0007669"/>
    <property type="project" value="TreeGrafter"/>
</dbReference>
<evidence type="ECO:0000256" key="6">
    <source>
        <dbReference type="ARBA" id="ARBA00022840"/>
    </source>
</evidence>
<feature type="region of interest" description="Disordered" evidence="7">
    <location>
        <begin position="1"/>
        <end position="25"/>
    </location>
</feature>
<dbReference type="CDD" id="cd00009">
    <property type="entry name" value="AAA"/>
    <property type="match status" value="1"/>
</dbReference>
<proteinExistence type="inferred from homology"/>
<evidence type="ECO:0000256" key="3">
    <source>
        <dbReference type="ARBA" id="ARBA00020776"/>
    </source>
</evidence>
<organism evidence="9 10">
    <name type="scientific">Salinisphaera japonica YTM-1</name>
    <dbReference type="NCBI Taxonomy" id="1209778"/>
    <lineage>
        <taxon>Bacteria</taxon>
        <taxon>Pseudomonadati</taxon>
        <taxon>Pseudomonadota</taxon>
        <taxon>Gammaproteobacteria</taxon>
        <taxon>Salinisphaerales</taxon>
        <taxon>Salinisphaeraceae</taxon>
        <taxon>Salinisphaera</taxon>
    </lineage>
</organism>
<dbReference type="GO" id="GO:0000731">
    <property type="term" value="P:DNA synthesis involved in DNA repair"/>
    <property type="evidence" value="ECO:0007669"/>
    <property type="project" value="TreeGrafter"/>
</dbReference>
<keyword evidence="10" id="KW-1185">Reference proteome</keyword>
<dbReference type="Gene3D" id="3.40.50.300">
    <property type="entry name" value="P-loop containing nucleotide triphosphate hydrolases"/>
    <property type="match status" value="1"/>
</dbReference>
<dbReference type="InterPro" id="IPR032423">
    <property type="entry name" value="AAA_assoc_2"/>
</dbReference>
<dbReference type="EMBL" id="AYKG01000037">
    <property type="protein sequence ID" value="ROO26128.1"/>
    <property type="molecule type" value="Genomic_DNA"/>
</dbReference>
<dbReference type="GO" id="GO:0005524">
    <property type="term" value="F:ATP binding"/>
    <property type="evidence" value="ECO:0007669"/>
    <property type="project" value="UniProtKB-KW"/>
</dbReference>
<dbReference type="GO" id="GO:0016887">
    <property type="term" value="F:ATP hydrolysis activity"/>
    <property type="evidence" value="ECO:0007669"/>
    <property type="project" value="InterPro"/>
</dbReference>
<keyword evidence="4" id="KW-0235">DNA replication</keyword>
<comment type="function">
    <text evidence="1">DNA-dependent ATPase that plays important roles in cellular responses to stalled DNA replication processes.</text>
</comment>
<dbReference type="SUPFAM" id="SSF52540">
    <property type="entry name" value="P-loop containing nucleoside triphosphate hydrolases"/>
    <property type="match status" value="1"/>
</dbReference>
<sequence length="455" mass="49814">MSHQKPIELDAPMPDKRPDNRPLADRMRPASLDEYAGQTHILAADKPLARALAAGRIHSMILWGPPGTGKTTLARLLAARVDMRFVQISAVMAGVKDIRAAVADARQAHSADGTATLLFVDEVHRFNKAQQDGLLPYVEDGTVTLVGATTENPSFEVNNALLSRTRTYVLRSLDAGVIRELIDRALSDPERGLASHDLVMDDALREQLAVRADGDARRALNLLELAGDIAAGRDDKTITQDELDEVLREGVRRFDKGGDYFYDQMSAMHKSMRGSDPDAMLYWLSRMLEAGCDPRYVARRLTRMASEDIGNADPRALRIALDAWESYERLGSPEGELALAQAAVYLACAPKSNAVYAAFNAAWADARNKGTLDVPMHIRNAPTGLMKELGHGEGYRSAHGQAEGYVAGETYLPDALVGTRYYEPLPRGLEIKIGDKLARLRELDEQAANPSDSKA</sequence>
<evidence type="ECO:0000313" key="9">
    <source>
        <dbReference type="EMBL" id="ROO26128.1"/>
    </source>
</evidence>
<dbReference type="FunCoup" id="A0A423PKK3">
    <property type="interactions" value="295"/>
</dbReference>
<comment type="caution">
    <text evidence="9">The sequence shown here is derived from an EMBL/GenBank/DDBJ whole genome shotgun (WGS) entry which is preliminary data.</text>
</comment>
<dbReference type="FunFam" id="3.40.50.300:FF:000137">
    <property type="entry name" value="Replication-associated recombination protein A"/>
    <property type="match status" value="1"/>
</dbReference>
<dbReference type="Gene3D" id="1.10.3710.10">
    <property type="entry name" value="DNA polymerase III clamp loader subunits, C-terminal domain"/>
    <property type="match status" value="1"/>
</dbReference>
<dbReference type="Pfam" id="PF16193">
    <property type="entry name" value="AAA_assoc_2"/>
    <property type="match status" value="1"/>
</dbReference>
<dbReference type="Pfam" id="PF12002">
    <property type="entry name" value="MgsA_C"/>
    <property type="match status" value="1"/>
</dbReference>
<keyword evidence="6" id="KW-0067">ATP-binding</keyword>
<dbReference type="FunFam" id="1.20.272.10:FF:000001">
    <property type="entry name" value="Putative AAA family ATPase"/>
    <property type="match status" value="1"/>
</dbReference>
<gene>
    <name evidence="9" type="ORF">SAJA_11555</name>
</gene>
<feature type="domain" description="AAA+ ATPase" evidence="8">
    <location>
        <begin position="56"/>
        <end position="173"/>
    </location>
</feature>
<dbReference type="InterPro" id="IPR027417">
    <property type="entry name" value="P-loop_NTPase"/>
</dbReference>
<dbReference type="GO" id="GO:0003677">
    <property type="term" value="F:DNA binding"/>
    <property type="evidence" value="ECO:0007669"/>
    <property type="project" value="InterPro"/>
</dbReference>
<dbReference type="AlphaFoldDB" id="A0A423PKK3"/>
<accession>A0A423PKK3</accession>
<dbReference type="Gene3D" id="1.10.8.60">
    <property type="match status" value="1"/>
</dbReference>
<dbReference type="GO" id="GO:0006261">
    <property type="term" value="P:DNA-templated DNA replication"/>
    <property type="evidence" value="ECO:0007669"/>
    <property type="project" value="TreeGrafter"/>
</dbReference>
<evidence type="ECO:0000256" key="5">
    <source>
        <dbReference type="ARBA" id="ARBA00022741"/>
    </source>
</evidence>
<dbReference type="PANTHER" id="PTHR13779:SF7">
    <property type="entry name" value="ATPASE WRNIP1"/>
    <property type="match status" value="1"/>
</dbReference>
<dbReference type="Pfam" id="PF00004">
    <property type="entry name" value="AAA"/>
    <property type="match status" value="1"/>
</dbReference>
<evidence type="ECO:0000259" key="8">
    <source>
        <dbReference type="SMART" id="SM00382"/>
    </source>
</evidence>
<dbReference type="InterPro" id="IPR051314">
    <property type="entry name" value="AAA_ATPase_RarA/MGS1/WRNIP1"/>
</dbReference>
<dbReference type="PANTHER" id="PTHR13779">
    <property type="entry name" value="WERNER HELICASE-INTERACTING PROTEIN 1 FAMILY MEMBER"/>
    <property type="match status" value="1"/>
</dbReference>
<dbReference type="InterPro" id="IPR021886">
    <property type="entry name" value="MgsA_C"/>
</dbReference>
<dbReference type="SMART" id="SM00382">
    <property type="entry name" value="AAA"/>
    <property type="match status" value="1"/>
</dbReference>
<dbReference type="InterPro" id="IPR003593">
    <property type="entry name" value="AAA+_ATPase"/>
</dbReference>
<dbReference type="CDD" id="cd18139">
    <property type="entry name" value="HLD_clamp_RarA"/>
    <property type="match status" value="1"/>
</dbReference>
<protein>
    <recommendedName>
        <fullName evidence="3">Replication-associated recombination protein A</fullName>
    </recommendedName>
</protein>
<evidence type="ECO:0000256" key="4">
    <source>
        <dbReference type="ARBA" id="ARBA00022705"/>
    </source>
</evidence>
<evidence type="ECO:0000313" key="10">
    <source>
        <dbReference type="Proteomes" id="UP000285310"/>
    </source>
</evidence>
<dbReference type="InParanoid" id="A0A423PKK3"/>
<name>A0A423PKK3_9GAMM</name>
<dbReference type="Proteomes" id="UP000285310">
    <property type="component" value="Unassembled WGS sequence"/>
</dbReference>
<dbReference type="SUPFAM" id="SSF48019">
    <property type="entry name" value="post-AAA+ oligomerization domain-like"/>
    <property type="match status" value="1"/>
</dbReference>
<evidence type="ECO:0000256" key="2">
    <source>
        <dbReference type="ARBA" id="ARBA00008959"/>
    </source>
</evidence>
<dbReference type="InterPro" id="IPR008921">
    <property type="entry name" value="DNA_pol3_clamp-load_cplx_C"/>
</dbReference>